<reference evidence="1 2" key="1">
    <citation type="submission" date="2016-04" db="EMBL/GenBank/DDBJ databases">
        <title>Chloroflexus islandicus sp. nov., a thermophilic filamentous anoxygenic phototrophic bacterium from geyser Strokkur (Iceland).</title>
        <authorList>
            <person name="Gaisin V.A."/>
            <person name="Kalashnikov A.M."/>
            <person name="Sukhacheva M.V."/>
            <person name="Grouzdev D.S."/>
            <person name="Ivanov T.M."/>
            <person name="Kuznetsov B."/>
            <person name="Gorlenko V.M."/>
        </authorList>
    </citation>
    <scope>NUCLEOTIDE SEQUENCE [LARGE SCALE GENOMIC DNA]</scope>
    <source>
        <strain evidence="2">isl-2</strain>
    </source>
</reference>
<dbReference type="Proteomes" id="UP000078287">
    <property type="component" value="Unassembled WGS sequence"/>
</dbReference>
<dbReference type="Gene3D" id="3.20.20.370">
    <property type="entry name" value="Glycoside hydrolase/deacetylase"/>
    <property type="match status" value="1"/>
</dbReference>
<dbReference type="SUPFAM" id="SSF88713">
    <property type="entry name" value="Glycoside hydrolase/deacetylase"/>
    <property type="match status" value="1"/>
</dbReference>
<evidence type="ECO:0000313" key="1">
    <source>
        <dbReference type="EMBL" id="OAN45772.1"/>
    </source>
</evidence>
<dbReference type="GO" id="GO:0005975">
    <property type="term" value="P:carbohydrate metabolic process"/>
    <property type="evidence" value="ECO:0007669"/>
    <property type="project" value="InterPro"/>
</dbReference>
<dbReference type="EMBL" id="LWQS01000052">
    <property type="protein sequence ID" value="OAN45772.1"/>
    <property type="molecule type" value="Genomic_DNA"/>
</dbReference>
<dbReference type="OrthoDB" id="5573484at2"/>
<dbReference type="InterPro" id="IPR011330">
    <property type="entry name" value="Glyco_hydro/deAcase_b/a-brl"/>
</dbReference>
<gene>
    <name evidence="1" type="ORF">A6A03_14180</name>
</gene>
<protein>
    <submittedName>
        <fullName evidence="1">Uncharacterized protein</fullName>
    </submittedName>
</protein>
<organism evidence="1 2">
    <name type="scientific">Chloroflexus islandicus</name>
    <dbReference type="NCBI Taxonomy" id="1707952"/>
    <lineage>
        <taxon>Bacteria</taxon>
        <taxon>Bacillati</taxon>
        <taxon>Chloroflexota</taxon>
        <taxon>Chloroflexia</taxon>
        <taxon>Chloroflexales</taxon>
        <taxon>Chloroflexineae</taxon>
        <taxon>Chloroflexaceae</taxon>
        <taxon>Chloroflexus</taxon>
    </lineage>
</organism>
<evidence type="ECO:0000313" key="2">
    <source>
        <dbReference type="Proteomes" id="UP000078287"/>
    </source>
</evidence>
<comment type="caution">
    <text evidence="1">The sequence shown here is derived from an EMBL/GenBank/DDBJ whole genome shotgun (WGS) entry which is preliminary data.</text>
</comment>
<dbReference type="RefSeq" id="WP_066787303.1">
    <property type="nucleotide sequence ID" value="NZ_LWQS01000052.1"/>
</dbReference>
<dbReference type="AlphaFoldDB" id="A0A178MAJ5"/>
<dbReference type="CDD" id="cd10931">
    <property type="entry name" value="CE4_u7"/>
    <property type="match status" value="1"/>
</dbReference>
<sequence>MIPTITLAIDPSLAAHRAEIGYIWRTLLTGMGYGWREQPWDSERVTIAYTAGPAQPPPAQIVIHARPDRWANPAQARLLGAKQWDGYDLPLLAGDQANAQPATSNGTLHIPDDPIFAAFWLLSGYEEEQYPTVKHGYRDLTGAPMLEQGLLRRALASAVGCWLADLLQHYGLPPGLPRWPNGAELAATCGHDVDYPEVVRWLEPLRILLRQGARGLGAAVDVISGRRTHWHFRSWMELEERIGARSAFYFVARQGSLLEYATGLPDPFYDVQAPHFRALFHELSAAGWEIGLHASYRAYTDRTLFAAERVRLAAASGQPVDGNRHHYWHLDPHQPEQTLLMHEQVGFRYDASLTHNRYLGWRRSSVWPFFPWHRGLRREIRTLQLPTGWMDDHLFGQKPFNPGDRQTLLGELRETVTRQGGLLLVDVHDYVYDDRLFPGWAATYRALWEDLAARGRVWFATPATIAEHWRQRAAQIAAASEGLGP</sequence>
<keyword evidence="2" id="KW-1185">Reference proteome</keyword>
<dbReference type="STRING" id="1707952.A6A03_14180"/>
<name>A0A178MAJ5_9CHLR</name>
<proteinExistence type="predicted"/>
<accession>A0A178MAJ5</accession>